<dbReference type="AlphaFoldDB" id="A0A1X7U5L3"/>
<proteinExistence type="predicted"/>
<protein>
    <submittedName>
        <fullName evidence="1">Uncharacterized protein</fullName>
    </submittedName>
</protein>
<accession>A0A1X7U5L3</accession>
<dbReference type="EnsemblMetazoa" id="Aqu2.1.22943_001">
    <property type="protein sequence ID" value="Aqu2.1.22943_001"/>
    <property type="gene ID" value="Aqu2.1.22943"/>
</dbReference>
<sequence length="236" mass="27165">MAEKMPKVKEKQPQPCGQIIVYNEFNEEWAQVFDEIDFLSSLLTGPEAKEIVIFGEDNFTFDIALATARNNSWEGISYGVRHVFKFQEKKLKCIELCSQMGRQQRLSEIEIMSRMADMLKTPTPPSTVRGKVVWYQYPQTKNGPAIKEVIEEIKDQQQKGDYLLFGRLSSLGRPYSNTSSYYGTIDCSPDYSFLGADRNFVNKLISYGYCDHECSNFEHLTFVLKRSSLMLVMHSN</sequence>
<organism evidence="1">
    <name type="scientific">Amphimedon queenslandica</name>
    <name type="common">Sponge</name>
    <dbReference type="NCBI Taxonomy" id="400682"/>
    <lineage>
        <taxon>Eukaryota</taxon>
        <taxon>Metazoa</taxon>
        <taxon>Porifera</taxon>
        <taxon>Demospongiae</taxon>
        <taxon>Heteroscleromorpha</taxon>
        <taxon>Haplosclerida</taxon>
        <taxon>Niphatidae</taxon>
        <taxon>Amphimedon</taxon>
    </lineage>
</organism>
<dbReference type="InParanoid" id="A0A1X7U5L3"/>
<evidence type="ECO:0000313" key="1">
    <source>
        <dbReference type="EnsemblMetazoa" id="Aqu2.1.22943_001"/>
    </source>
</evidence>
<name>A0A1X7U5L3_AMPQE</name>
<reference evidence="1" key="1">
    <citation type="submission" date="2017-05" db="UniProtKB">
        <authorList>
            <consortium name="EnsemblMetazoa"/>
        </authorList>
    </citation>
    <scope>IDENTIFICATION</scope>
</reference>